<dbReference type="EMBL" id="AEYP01012903">
    <property type="status" value="NOT_ANNOTATED_CDS"/>
    <property type="molecule type" value="Genomic_DNA"/>
</dbReference>
<dbReference type="InParanoid" id="M3YR50"/>
<sequence length="62" mass="7468">MREKEREREREHKQAERRQAEAEREAGSLPSKEPIWDMIPGRWDHDLSQRQRLNPLSHPGIL</sequence>
<dbReference type="EMBL" id="AEYP01012902">
    <property type="status" value="NOT_ANNOTATED_CDS"/>
    <property type="molecule type" value="Genomic_DNA"/>
</dbReference>
<evidence type="ECO:0000313" key="2">
    <source>
        <dbReference type="Ensembl" id="ENSMPUP00000013809.1"/>
    </source>
</evidence>
<feature type="compositionally biased region" description="Basic and acidic residues" evidence="1">
    <location>
        <begin position="1"/>
        <end position="26"/>
    </location>
</feature>
<reference evidence="2" key="1">
    <citation type="submission" date="2024-06" db="UniProtKB">
        <authorList>
            <consortium name="Ensembl"/>
        </authorList>
    </citation>
    <scope>IDENTIFICATION</scope>
</reference>
<protein>
    <submittedName>
        <fullName evidence="2">Uncharacterized protein</fullName>
    </submittedName>
</protein>
<accession>M3YR50</accession>
<dbReference type="AlphaFoldDB" id="M3YR50"/>
<proteinExistence type="predicted"/>
<dbReference type="HOGENOM" id="CLU_2910072_0_0_1"/>
<evidence type="ECO:0000256" key="1">
    <source>
        <dbReference type="SAM" id="MobiDB-lite"/>
    </source>
</evidence>
<feature type="region of interest" description="Disordered" evidence="1">
    <location>
        <begin position="1"/>
        <end position="62"/>
    </location>
</feature>
<name>M3YR50_MUSPF</name>
<dbReference type="EMBL" id="AEYP01012901">
    <property type="status" value="NOT_ANNOTATED_CDS"/>
    <property type="molecule type" value="Genomic_DNA"/>
</dbReference>
<organism evidence="2">
    <name type="scientific">Mustela putorius furo</name>
    <name type="common">European domestic ferret</name>
    <name type="synonym">Mustela furo</name>
    <dbReference type="NCBI Taxonomy" id="9669"/>
    <lineage>
        <taxon>Eukaryota</taxon>
        <taxon>Metazoa</taxon>
        <taxon>Chordata</taxon>
        <taxon>Craniata</taxon>
        <taxon>Vertebrata</taxon>
        <taxon>Euteleostomi</taxon>
        <taxon>Mammalia</taxon>
        <taxon>Eutheria</taxon>
        <taxon>Laurasiatheria</taxon>
        <taxon>Carnivora</taxon>
        <taxon>Caniformia</taxon>
        <taxon>Musteloidea</taxon>
        <taxon>Mustelidae</taxon>
        <taxon>Mustelinae</taxon>
        <taxon>Mustela</taxon>
    </lineage>
</organism>
<dbReference type="Ensembl" id="ENSMPUT00000014028.1">
    <property type="protein sequence ID" value="ENSMPUP00000013809.1"/>
    <property type="gene ID" value="ENSMPUG00000013913.1"/>
</dbReference>